<organism evidence="6 7">
    <name type="scientific">Nocardioides exalbidus</name>
    <dbReference type="NCBI Taxonomy" id="402596"/>
    <lineage>
        <taxon>Bacteria</taxon>
        <taxon>Bacillati</taxon>
        <taxon>Actinomycetota</taxon>
        <taxon>Actinomycetes</taxon>
        <taxon>Propionibacteriales</taxon>
        <taxon>Nocardioidaceae</taxon>
        <taxon>Nocardioides</taxon>
    </lineage>
</organism>
<evidence type="ECO:0000256" key="2">
    <source>
        <dbReference type="ARBA" id="ARBA00022695"/>
    </source>
</evidence>
<evidence type="ECO:0000256" key="1">
    <source>
        <dbReference type="ARBA" id="ARBA00022679"/>
    </source>
</evidence>
<dbReference type="STRING" id="402596.SAMN04489844_1899"/>
<dbReference type="PANTHER" id="PTHR40392">
    <property type="entry name" value="2-PHOSPHO-L-LACTATE GUANYLYLTRANSFERASE"/>
    <property type="match status" value="1"/>
</dbReference>
<dbReference type="Proteomes" id="UP000198742">
    <property type="component" value="Unassembled WGS sequence"/>
</dbReference>
<dbReference type="SUPFAM" id="SSF53448">
    <property type="entry name" value="Nucleotide-diphospho-sugar transferases"/>
    <property type="match status" value="1"/>
</dbReference>
<keyword evidence="1 6" id="KW-0808">Transferase</keyword>
<evidence type="ECO:0000256" key="3">
    <source>
        <dbReference type="ARBA" id="ARBA00022741"/>
    </source>
</evidence>
<keyword evidence="2 6" id="KW-0548">Nucleotidyltransferase</keyword>
<accession>A0A1H4QQM0</accession>
<reference evidence="7" key="1">
    <citation type="submission" date="2016-10" db="EMBL/GenBank/DDBJ databases">
        <authorList>
            <person name="Varghese N."/>
            <person name="Submissions S."/>
        </authorList>
    </citation>
    <scope>NUCLEOTIDE SEQUENCE [LARGE SCALE GENOMIC DNA]</scope>
    <source>
        <strain evidence="7">DSM 22017</strain>
    </source>
</reference>
<proteinExistence type="predicted"/>
<keyword evidence="4" id="KW-0342">GTP-binding</keyword>
<evidence type="ECO:0000256" key="4">
    <source>
        <dbReference type="ARBA" id="ARBA00023134"/>
    </source>
</evidence>
<feature type="region of interest" description="Disordered" evidence="5">
    <location>
        <begin position="183"/>
        <end position="247"/>
    </location>
</feature>
<dbReference type="AlphaFoldDB" id="A0A1H4QQM0"/>
<dbReference type="EMBL" id="FNRT01000002">
    <property type="protein sequence ID" value="SEC21966.1"/>
    <property type="molecule type" value="Genomic_DNA"/>
</dbReference>
<keyword evidence="3" id="KW-0547">Nucleotide-binding</keyword>
<evidence type="ECO:0000256" key="5">
    <source>
        <dbReference type="SAM" id="MobiDB-lite"/>
    </source>
</evidence>
<name>A0A1H4QQM0_9ACTN</name>
<evidence type="ECO:0000313" key="7">
    <source>
        <dbReference type="Proteomes" id="UP000198742"/>
    </source>
</evidence>
<dbReference type="InterPro" id="IPR029044">
    <property type="entry name" value="Nucleotide-diphossugar_trans"/>
</dbReference>
<dbReference type="PANTHER" id="PTHR40392:SF1">
    <property type="entry name" value="2-PHOSPHO-L-LACTATE GUANYLYLTRANSFERASE"/>
    <property type="match status" value="1"/>
</dbReference>
<dbReference type="GO" id="GO:0043814">
    <property type="term" value="F:phospholactate guanylyltransferase activity"/>
    <property type="evidence" value="ECO:0007669"/>
    <property type="project" value="InterPro"/>
</dbReference>
<dbReference type="InterPro" id="IPR002835">
    <property type="entry name" value="CofC"/>
</dbReference>
<evidence type="ECO:0000313" key="6">
    <source>
        <dbReference type="EMBL" id="SEC21966.1"/>
    </source>
</evidence>
<dbReference type="Gene3D" id="3.90.550.10">
    <property type="entry name" value="Spore Coat Polysaccharide Biosynthesis Protein SpsA, Chain A"/>
    <property type="match status" value="1"/>
</dbReference>
<keyword evidence="7" id="KW-1185">Reference proteome</keyword>
<sequence>MSRVSASGRDVSVVVLAKDTSVAKTRLRDERSRTQRLALEMAVHTLGTAVEATRAGSVFVVTSDPELTSWAARNDVVVVGEGRPIGMNAAAALGSRRALATHPHLPVAVMVADLPELAASDLRLVVDEHLERRMPLVVADHHGDGTTCLVHGTRTRPGFGFGRGSAEAHRRLGYVAAQRPLRGLRRDLDPPTTCDRSRERRGWRRPSPDGVASPTASPRRPAGGVPRVDVPRAPQVPRLGGTEQERA</sequence>
<protein>
    <submittedName>
        <fullName evidence="6">2-phospho-L-lactate guanylyltransferase</fullName>
    </submittedName>
</protein>
<feature type="compositionally biased region" description="Basic and acidic residues" evidence="5">
    <location>
        <begin position="184"/>
        <end position="200"/>
    </location>
</feature>
<gene>
    <name evidence="6" type="ORF">SAMN04489844_1899</name>
</gene>
<dbReference type="RefSeq" id="WP_090968888.1">
    <property type="nucleotide sequence ID" value="NZ_FNRT01000002.1"/>
</dbReference>
<dbReference type="GO" id="GO:0005525">
    <property type="term" value="F:GTP binding"/>
    <property type="evidence" value="ECO:0007669"/>
    <property type="project" value="UniProtKB-KW"/>
</dbReference>
<dbReference type="OrthoDB" id="9151145at2"/>